<evidence type="ECO:0000313" key="2">
    <source>
        <dbReference type="EMBL" id="MTF37854.1"/>
    </source>
</evidence>
<organism evidence="2 3">
    <name type="scientific">Cyanobacterium aponinum 0216</name>
    <dbReference type="NCBI Taxonomy" id="2676140"/>
    <lineage>
        <taxon>Bacteria</taxon>
        <taxon>Bacillati</taxon>
        <taxon>Cyanobacteriota</taxon>
        <taxon>Cyanophyceae</taxon>
        <taxon>Oscillatoriophycideae</taxon>
        <taxon>Chroococcales</taxon>
        <taxon>Geminocystaceae</taxon>
        <taxon>Cyanobacterium</taxon>
    </lineage>
</organism>
<name>A0A844GMN8_9CHRO</name>
<evidence type="ECO:0000313" key="3">
    <source>
        <dbReference type="Proteomes" id="UP000437131"/>
    </source>
</evidence>
<keyword evidence="1" id="KW-1133">Transmembrane helix</keyword>
<feature type="transmembrane region" description="Helical" evidence="1">
    <location>
        <begin position="20"/>
        <end position="50"/>
    </location>
</feature>
<dbReference type="RefSeq" id="WP_338324312.1">
    <property type="nucleotide sequence ID" value="NZ_WMIA01000002.1"/>
</dbReference>
<dbReference type="InterPro" id="IPR021467">
    <property type="entry name" value="DUF3119"/>
</dbReference>
<accession>A0A844GMN8</accession>
<comment type="caution">
    <text evidence="2">The sequence shown here is derived from an EMBL/GenBank/DDBJ whole genome shotgun (WGS) entry which is preliminary data.</text>
</comment>
<sequence>MNSTTLTSETIELTPRYNLPIFIIILGVALSLVQMFVGIITILFGFFLLIQANIIKLKFTPKSLEVYRQQNKIREFPYTDWQNWAIFWQPVPILFYFKEVKSIHFLPIIFDPITLKKCLEKYYPLS</sequence>
<evidence type="ECO:0000256" key="1">
    <source>
        <dbReference type="SAM" id="Phobius"/>
    </source>
</evidence>
<dbReference type="PANTHER" id="PTHR35550">
    <property type="match status" value="1"/>
</dbReference>
<dbReference type="Proteomes" id="UP000437131">
    <property type="component" value="Unassembled WGS sequence"/>
</dbReference>
<gene>
    <name evidence="2" type="ORF">GGC33_02790</name>
</gene>
<dbReference type="PANTHER" id="PTHR35550:SF2">
    <property type="entry name" value="OS05G0401200 PROTEIN"/>
    <property type="match status" value="1"/>
</dbReference>
<protein>
    <submittedName>
        <fullName evidence="2">DUF3119 family protein</fullName>
    </submittedName>
</protein>
<keyword evidence="1" id="KW-0812">Transmembrane</keyword>
<dbReference type="Pfam" id="PF11317">
    <property type="entry name" value="DUF3119"/>
    <property type="match status" value="1"/>
</dbReference>
<keyword evidence="1" id="KW-0472">Membrane</keyword>
<proteinExistence type="predicted"/>
<dbReference type="EMBL" id="WMIA01000002">
    <property type="protein sequence ID" value="MTF37854.1"/>
    <property type="molecule type" value="Genomic_DNA"/>
</dbReference>
<reference evidence="2 3" key="1">
    <citation type="submission" date="2019-11" db="EMBL/GenBank/DDBJ databases">
        <title>Isolation of a new High Light Tolerant Cyanobacteria.</title>
        <authorList>
            <person name="Dobson Z."/>
            <person name="Vaughn N."/>
            <person name="Vaughn M."/>
            <person name="Fromme P."/>
            <person name="Mazor Y."/>
        </authorList>
    </citation>
    <scope>NUCLEOTIDE SEQUENCE [LARGE SCALE GENOMIC DNA]</scope>
    <source>
        <strain evidence="2 3">0216</strain>
    </source>
</reference>
<dbReference type="AlphaFoldDB" id="A0A844GMN8"/>